<dbReference type="EMBL" id="JAVDWA010000003">
    <property type="protein sequence ID" value="MDR7073253.1"/>
    <property type="molecule type" value="Genomic_DNA"/>
</dbReference>
<feature type="transmembrane region" description="Helical" evidence="2">
    <location>
        <begin position="26"/>
        <end position="45"/>
    </location>
</feature>
<keyword evidence="2" id="KW-0472">Membrane</keyword>
<keyword evidence="2" id="KW-0812">Transmembrane</keyword>
<evidence type="ECO:0000313" key="4">
    <source>
        <dbReference type="Proteomes" id="UP001258181"/>
    </source>
</evidence>
<protein>
    <submittedName>
        <fullName evidence="3">Uncharacterized protein</fullName>
    </submittedName>
</protein>
<keyword evidence="2" id="KW-1133">Transmembrane helix</keyword>
<dbReference type="Proteomes" id="UP001258181">
    <property type="component" value="Unassembled WGS sequence"/>
</dbReference>
<evidence type="ECO:0000256" key="1">
    <source>
        <dbReference type="SAM" id="Coils"/>
    </source>
</evidence>
<evidence type="ECO:0000313" key="3">
    <source>
        <dbReference type="EMBL" id="MDR7073253.1"/>
    </source>
</evidence>
<feature type="coiled-coil region" evidence="1">
    <location>
        <begin position="69"/>
        <end position="96"/>
    </location>
</feature>
<dbReference type="RefSeq" id="WP_310258758.1">
    <property type="nucleotide sequence ID" value="NZ_JAVDWA010000003.1"/>
</dbReference>
<comment type="caution">
    <text evidence="3">The sequence shown here is derived from an EMBL/GenBank/DDBJ whole genome shotgun (WGS) entry which is preliminary data.</text>
</comment>
<gene>
    <name evidence="3" type="ORF">J2X07_002239</name>
</gene>
<name>A0ABU1U194_9BACL</name>
<organism evidence="3 4">
    <name type="scientific">Fictibacillus barbaricus</name>
    <dbReference type="NCBI Taxonomy" id="182136"/>
    <lineage>
        <taxon>Bacteria</taxon>
        <taxon>Bacillati</taxon>
        <taxon>Bacillota</taxon>
        <taxon>Bacilli</taxon>
        <taxon>Bacillales</taxon>
        <taxon>Fictibacillaceae</taxon>
        <taxon>Fictibacillus</taxon>
    </lineage>
</organism>
<reference evidence="3 4" key="1">
    <citation type="submission" date="2023-07" db="EMBL/GenBank/DDBJ databases">
        <title>Sorghum-associated microbial communities from plants grown in Nebraska, USA.</title>
        <authorList>
            <person name="Schachtman D."/>
        </authorList>
    </citation>
    <scope>NUCLEOTIDE SEQUENCE [LARGE SCALE GENOMIC DNA]</scope>
    <source>
        <strain evidence="3 4">BE211</strain>
    </source>
</reference>
<evidence type="ECO:0000256" key="2">
    <source>
        <dbReference type="SAM" id="Phobius"/>
    </source>
</evidence>
<keyword evidence="4" id="KW-1185">Reference proteome</keyword>
<sequence length="198" mass="23292">MIWAYVFLFLASFVMAAFELPKWCFILVILAFFIWIILTRIYPLAWEKNAEKTKKFLKKSRHPYYRFIYELLYQDEEKAENSLAEIKQNAVKEMAKVMLWTKQEKYEEAKSTLSGMKNDDFKHYYTAVIAQKQGNLQEYAASKSQLNDAAYLTWLEAEEKALAGKKEEALGIVEDQMKTLRGLKLLTAIHYKDELMGR</sequence>
<proteinExistence type="predicted"/>
<accession>A0ABU1U194</accession>
<keyword evidence="1" id="KW-0175">Coiled coil</keyword>